<reference evidence="2 3" key="1">
    <citation type="submission" date="2017-07" db="EMBL/GenBank/DDBJ databases">
        <title>Tetzosporium hominis gen.nov. sp.nov.</title>
        <authorList>
            <person name="Tetz G."/>
            <person name="Tetz V."/>
        </authorList>
    </citation>
    <scope>NUCLEOTIDE SEQUENCE [LARGE SCALE GENOMIC DNA]</scope>
    <source>
        <strain evidence="2 3">VT-49</strain>
    </source>
</reference>
<keyword evidence="3" id="KW-1185">Reference proteome</keyword>
<dbReference type="EMBL" id="NOKQ01000274">
    <property type="protein sequence ID" value="OZS77303.1"/>
    <property type="molecule type" value="Genomic_DNA"/>
</dbReference>
<organism evidence="2 3">
    <name type="scientific">Tetzosporium hominis</name>
    <dbReference type="NCBI Taxonomy" id="2020506"/>
    <lineage>
        <taxon>Bacteria</taxon>
        <taxon>Bacillati</taxon>
        <taxon>Bacillota</taxon>
        <taxon>Bacilli</taxon>
        <taxon>Bacillales</taxon>
        <taxon>Caryophanaceae</taxon>
        <taxon>Tetzosporium</taxon>
    </lineage>
</organism>
<feature type="chain" id="PRO_5012040291" evidence="1">
    <location>
        <begin position="26"/>
        <end position="283"/>
    </location>
</feature>
<dbReference type="OrthoDB" id="2991628at2"/>
<evidence type="ECO:0000313" key="3">
    <source>
        <dbReference type="Proteomes" id="UP000217065"/>
    </source>
</evidence>
<proteinExistence type="predicted"/>
<gene>
    <name evidence="2" type="ORF">CF394_12170</name>
</gene>
<comment type="caution">
    <text evidence="2">The sequence shown here is derived from an EMBL/GenBank/DDBJ whole genome shotgun (WGS) entry which is preliminary data.</text>
</comment>
<name>A0A264W160_9BACL</name>
<dbReference type="Proteomes" id="UP000217065">
    <property type="component" value="Unassembled WGS sequence"/>
</dbReference>
<sequence length="283" mass="30670">MKKFLSVVSISVLLLTFTGTASASAAEPKSGKFEITTLDQFLEEVKSKKAKDSKELSKSKSSNSKSFKSKLTTEEVELLNSTDPKVREEYANLLEADLNSFDFSNEDLVANQPYELGESGAILTITTETTENTDMVSGLNDFVTLASTSSTQYIYRAHRSTPYAYQINYNITAYAYPDSITGLLTNYTVKSDGLRLTTASTAGTRSIFPTAIQASASITDARAEKLGYDINAQGDYKVTIGGYNGIGLVSFDMTLTSRVLWHGTNASGITVGQSYTENGDQSP</sequence>
<dbReference type="AlphaFoldDB" id="A0A264W160"/>
<feature type="signal peptide" evidence="1">
    <location>
        <begin position="1"/>
        <end position="25"/>
    </location>
</feature>
<protein>
    <submittedName>
        <fullName evidence="2">Uncharacterized protein</fullName>
    </submittedName>
</protein>
<dbReference type="RefSeq" id="WP_094943958.1">
    <property type="nucleotide sequence ID" value="NZ_NOKQ01000274.1"/>
</dbReference>
<evidence type="ECO:0000256" key="1">
    <source>
        <dbReference type="SAM" id="SignalP"/>
    </source>
</evidence>
<accession>A0A264W160</accession>
<keyword evidence="1" id="KW-0732">Signal</keyword>
<evidence type="ECO:0000313" key="2">
    <source>
        <dbReference type="EMBL" id="OZS77303.1"/>
    </source>
</evidence>